<keyword evidence="5" id="KW-1185">Reference proteome</keyword>
<dbReference type="RefSeq" id="WP_117614087.1">
    <property type="nucleotide sequence ID" value="NZ_QSVQ01000020.1"/>
</dbReference>
<evidence type="ECO:0000313" key="4">
    <source>
        <dbReference type="EMBL" id="RGO47653.1"/>
    </source>
</evidence>
<dbReference type="Proteomes" id="UP000261055">
    <property type="component" value="Unassembled WGS sequence"/>
</dbReference>
<sequence length="455" mass="50967">MALRKLLLRNKLDVKTKALKDLRDKDADFEKREKELEDAINEMNEETSDEDREAVERQATEFQEEKEQHENSKKELEQEIAGIEEELKAEEEKTPAPAPKGEERKRGNKMATRTRFFGLDRQERDAFFTDENLKSLLTEVRTCIKEKRALANVGLIIPDVMLPLIKQVVQENSKLMKYVTVKHVAGTSRQNIMGEIPEAFWDEMFAPLKELDLGFNNMEMDGYKVAGYFAVANAVLEDNDVQLTTELIYAIGRSIGKAVDKVILYGKNVKMPMGIVTSILAETAPEDYPKNGRTWENLSETHVITGTATSGTKLFQDIVKTSGIVDNDYDTENLVWVMNKKTHTKILAESIGVNAAAAIVAGGAQSTMPVVGGDIVELSYIPDDTFIFGYFANYILVERAGTKIDQSEHARFLNDQTVFRGTARYDGDLIIREAFAIYGIGKAPDTTAPKFAGEA</sequence>
<dbReference type="Pfam" id="PF05065">
    <property type="entry name" value="Phage_capsid"/>
    <property type="match status" value="1"/>
</dbReference>
<dbReference type="InterPro" id="IPR054612">
    <property type="entry name" value="Phage_capsid-like_C"/>
</dbReference>
<protein>
    <submittedName>
        <fullName evidence="4">Phage major capsid protein</fullName>
    </submittedName>
</protein>
<feature type="domain" description="Phage capsid-like C-terminal" evidence="3">
    <location>
        <begin position="154"/>
        <end position="438"/>
    </location>
</feature>
<evidence type="ECO:0000313" key="5">
    <source>
        <dbReference type="Proteomes" id="UP000261055"/>
    </source>
</evidence>
<evidence type="ECO:0000256" key="1">
    <source>
        <dbReference type="ARBA" id="ARBA00004328"/>
    </source>
</evidence>
<dbReference type="AlphaFoldDB" id="A0A3E5GPH2"/>
<dbReference type="InterPro" id="IPR024455">
    <property type="entry name" value="Phage_capsid"/>
</dbReference>
<feature type="compositionally biased region" description="Basic and acidic residues" evidence="2">
    <location>
        <begin position="22"/>
        <end position="37"/>
    </location>
</feature>
<feature type="region of interest" description="Disordered" evidence="2">
    <location>
        <begin position="22"/>
        <end position="107"/>
    </location>
</feature>
<accession>A0A3E5GPH2</accession>
<comment type="caution">
    <text evidence="4">The sequence shown here is derived from an EMBL/GenBank/DDBJ whole genome shotgun (WGS) entry which is preliminary data.</text>
</comment>
<reference evidence="4 5" key="1">
    <citation type="submission" date="2018-08" db="EMBL/GenBank/DDBJ databases">
        <title>A genome reference for cultivated species of the human gut microbiota.</title>
        <authorList>
            <person name="Zou Y."/>
            <person name="Xue W."/>
            <person name="Luo G."/>
        </authorList>
    </citation>
    <scope>NUCLEOTIDE SEQUENCE [LARGE SCALE GENOMIC DNA]</scope>
    <source>
        <strain evidence="4 5">OM02-12</strain>
    </source>
</reference>
<proteinExistence type="predicted"/>
<evidence type="ECO:0000259" key="3">
    <source>
        <dbReference type="Pfam" id="PF05065"/>
    </source>
</evidence>
<organism evidence="4 5">
    <name type="scientific">Dorea formicigenerans</name>
    <dbReference type="NCBI Taxonomy" id="39486"/>
    <lineage>
        <taxon>Bacteria</taxon>
        <taxon>Bacillati</taxon>
        <taxon>Bacillota</taxon>
        <taxon>Clostridia</taxon>
        <taxon>Lachnospirales</taxon>
        <taxon>Lachnospiraceae</taxon>
        <taxon>Dorea</taxon>
    </lineage>
</organism>
<feature type="compositionally biased region" description="Acidic residues" evidence="2">
    <location>
        <begin position="38"/>
        <end position="53"/>
    </location>
</feature>
<evidence type="ECO:0000256" key="2">
    <source>
        <dbReference type="SAM" id="MobiDB-lite"/>
    </source>
</evidence>
<dbReference type="EMBL" id="QSVQ01000020">
    <property type="protein sequence ID" value="RGO47653.1"/>
    <property type="molecule type" value="Genomic_DNA"/>
</dbReference>
<feature type="compositionally biased region" description="Basic and acidic residues" evidence="2">
    <location>
        <begin position="90"/>
        <end position="105"/>
    </location>
</feature>
<dbReference type="SUPFAM" id="SSF56563">
    <property type="entry name" value="Major capsid protein gp5"/>
    <property type="match status" value="1"/>
</dbReference>
<dbReference type="NCBIfam" id="TIGR01554">
    <property type="entry name" value="major_cap_HK97"/>
    <property type="match status" value="1"/>
</dbReference>
<gene>
    <name evidence="4" type="ORF">DXB12_13885</name>
</gene>
<feature type="compositionally biased region" description="Basic and acidic residues" evidence="2">
    <location>
        <begin position="54"/>
        <end position="77"/>
    </location>
</feature>
<comment type="subcellular location">
    <subcellularLocation>
        <location evidence="1">Virion</location>
    </subcellularLocation>
</comment>
<name>A0A3E5GPH2_9FIRM</name>